<gene>
    <name evidence="1" type="ORF">TTHERM_00773800</name>
</gene>
<dbReference type="InParanoid" id="I7M605"/>
<dbReference type="KEGG" id="tet:TTHERM_00773800"/>
<name>I7M605_TETTS</name>
<dbReference type="OrthoDB" id="295496at2759"/>
<organism evidence="1 2">
    <name type="scientific">Tetrahymena thermophila (strain SB210)</name>
    <dbReference type="NCBI Taxonomy" id="312017"/>
    <lineage>
        <taxon>Eukaryota</taxon>
        <taxon>Sar</taxon>
        <taxon>Alveolata</taxon>
        <taxon>Ciliophora</taxon>
        <taxon>Intramacronucleata</taxon>
        <taxon>Oligohymenophorea</taxon>
        <taxon>Hymenostomatida</taxon>
        <taxon>Tetrahymenina</taxon>
        <taxon>Tetrahymenidae</taxon>
        <taxon>Tetrahymena</taxon>
    </lineage>
</organism>
<accession>I7M605</accession>
<evidence type="ECO:0000313" key="1">
    <source>
        <dbReference type="EMBL" id="EAR83970.2"/>
    </source>
</evidence>
<reference evidence="2" key="1">
    <citation type="journal article" date="2006" name="PLoS Biol.">
        <title>Macronuclear genome sequence of the ciliate Tetrahymena thermophila, a model eukaryote.</title>
        <authorList>
            <person name="Eisen J.A."/>
            <person name="Coyne R.S."/>
            <person name="Wu M."/>
            <person name="Wu D."/>
            <person name="Thiagarajan M."/>
            <person name="Wortman J.R."/>
            <person name="Badger J.H."/>
            <person name="Ren Q."/>
            <person name="Amedeo P."/>
            <person name="Jones K.M."/>
            <person name="Tallon L.J."/>
            <person name="Delcher A.L."/>
            <person name="Salzberg S.L."/>
            <person name="Silva J.C."/>
            <person name="Haas B.J."/>
            <person name="Majoros W.H."/>
            <person name="Farzad M."/>
            <person name="Carlton J.M."/>
            <person name="Smith R.K. Jr."/>
            <person name="Garg J."/>
            <person name="Pearlman R.E."/>
            <person name="Karrer K.M."/>
            <person name="Sun L."/>
            <person name="Manning G."/>
            <person name="Elde N.C."/>
            <person name="Turkewitz A.P."/>
            <person name="Asai D.J."/>
            <person name="Wilkes D.E."/>
            <person name="Wang Y."/>
            <person name="Cai H."/>
            <person name="Collins K."/>
            <person name="Stewart B.A."/>
            <person name="Lee S.R."/>
            <person name="Wilamowska K."/>
            <person name="Weinberg Z."/>
            <person name="Ruzzo W.L."/>
            <person name="Wloga D."/>
            <person name="Gaertig J."/>
            <person name="Frankel J."/>
            <person name="Tsao C.-C."/>
            <person name="Gorovsky M.A."/>
            <person name="Keeling P.J."/>
            <person name="Waller R.F."/>
            <person name="Patron N.J."/>
            <person name="Cherry J.M."/>
            <person name="Stover N.A."/>
            <person name="Krieger C.J."/>
            <person name="del Toro C."/>
            <person name="Ryder H.F."/>
            <person name="Williamson S.C."/>
            <person name="Barbeau R.A."/>
            <person name="Hamilton E.P."/>
            <person name="Orias E."/>
        </authorList>
    </citation>
    <scope>NUCLEOTIDE SEQUENCE [LARGE SCALE GENOMIC DNA]</scope>
    <source>
        <strain evidence="2">SB210</strain>
    </source>
</reference>
<dbReference type="AlphaFoldDB" id="I7M605"/>
<dbReference type="RefSeq" id="XP_001031633.2">
    <property type="nucleotide sequence ID" value="XM_001031633.2"/>
</dbReference>
<dbReference type="EMBL" id="GG662514">
    <property type="protein sequence ID" value="EAR83970.2"/>
    <property type="molecule type" value="Genomic_DNA"/>
</dbReference>
<protein>
    <submittedName>
        <fullName evidence="1">Uncharacterized protein</fullName>
    </submittedName>
</protein>
<dbReference type="eggNOG" id="ENOG502SZHD">
    <property type="taxonomic scope" value="Eukaryota"/>
</dbReference>
<dbReference type="Proteomes" id="UP000009168">
    <property type="component" value="Unassembled WGS sequence"/>
</dbReference>
<evidence type="ECO:0000313" key="2">
    <source>
        <dbReference type="Proteomes" id="UP000009168"/>
    </source>
</evidence>
<dbReference type="GeneID" id="7823704"/>
<proteinExistence type="predicted"/>
<sequence length="152" mass="18255">MKSKQKQKKRSNNQFWNTIQEIRKMTNDHMNQKEKKHFAASEKGMKQKGQKMPLKMLQGIRSKIIDTYKKQKERAITENIQYDSVQRFHDTKFLEKHINKKKQKSEYLKNNYKYKDMKSKQFGDFKGGVLNVSSKDLKNLNGPTKKIQKRRK</sequence>
<keyword evidence="2" id="KW-1185">Reference proteome</keyword>